<dbReference type="EMBL" id="JBFDAA010000017">
    <property type="protein sequence ID" value="KAL1116512.1"/>
    <property type="molecule type" value="Genomic_DNA"/>
</dbReference>
<organism evidence="6 7">
    <name type="scientific">Ranatra chinensis</name>
    <dbReference type="NCBI Taxonomy" id="642074"/>
    <lineage>
        <taxon>Eukaryota</taxon>
        <taxon>Metazoa</taxon>
        <taxon>Ecdysozoa</taxon>
        <taxon>Arthropoda</taxon>
        <taxon>Hexapoda</taxon>
        <taxon>Insecta</taxon>
        <taxon>Pterygota</taxon>
        <taxon>Neoptera</taxon>
        <taxon>Paraneoptera</taxon>
        <taxon>Hemiptera</taxon>
        <taxon>Heteroptera</taxon>
        <taxon>Panheteroptera</taxon>
        <taxon>Nepomorpha</taxon>
        <taxon>Nepidae</taxon>
        <taxon>Ranatrinae</taxon>
        <taxon>Ranatra</taxon>
    </lineage>
</organism>
<dbReference type="PANTHER" id="PTHR13055:SF12">
    <property type="entry name" value="LD40707P"/>
    <property type="match status" value="1"/>
</dbReference>
<comment type="subcellular location">
    <subcellularLocation>
        <location evidence="1">Membrane</location>
        <topology evidence="1">Single-pass type I membrane protein</topology>
    </subcellularLocation>
</comment>
<keyword evidence="4 5" id="KW-1133">Transmembrane helix</keyword>
<evidence type="ECO:0000256" key="3">
    <source>
        <dbReference type="ARBA" id="ARBA00022729"/>
    </source>
</evidence>
<protein>
    <submittedName>
        <fullName evidence="6">Uncharacterized protein</fullName>
    </submittedName>
</protein>
<sequence length="347" mass="39497">MQNEKDVLVSEVLSLSHRKASIIRLSFDFPFFGHIVRNVTVATGGFLYTGDYIHAWLAATQYIAPLMANFDTKSHNSQVRYRDNGTAFTVEWYHVTLEDHTDAGHFTFQVTLHSSGDIVFVYKELPILVEDIEDFNHPVKVGLADAYIIDRTVFLIKRKTIYEYHKVQFKGQDIRNWTVVYMKALPTCLDLKDCHSCLTEDIKFPVSFFFFKVGLPAVLLQCKWCPHARRCSTGFDRKRQDWNEKMCDTLAISEPGQCNCARGSGAGCAPASANELTQDKTGAGEYEHVGMLAIVFAFVAVFALAMWVLYAYRNPHTPSGQVLIRYRPSHWSLRRGEARYTAATIHM</sequence>
<evidence type="ECO:0000256" key="1">
    <source>
        <dbReference type="ARBA" id="ARBA00004479"/>
    </source>
</evidence>
<keyword evidence="2 5" id="KW-0812">Transmembrane</keyword>
<evidence type="ECO:0000256" key="5">
    <source>
        <dbReference type="SAM" id="Phobius"/>
    </source>
</evidence>
<name>A0ABD0XZ46_9HEMI</name>
<dbReference type="Proteomes" id="UP001558652">
    <property type="component" value="Unassembled WGS sequence"/>
</dbReference>
<evidence type="ECO:0000313" key="7">
    <source>
        <dbReference type="Proteomes" id="UP001558652"/>
    </source>
</evidence>
<accession>A0ABD0XZ46</accession>
<gene>
    <name evidence="6" type="ORF">AAG570_004984</name>
</gene>
<evidence type="ECO:0000256" key="2">
    <source>
        <dbReference type="ARBA" id="ARBA00022692"/>
    </source>
</evidence>
<keyword evidence="3" id="KW-0732">Signal</keyword>
<dbReference type="InterPro" id="IPR031152">
    <property type="entry name" value="PLXDC"/>
</dbReference>
<proteinExistence type="predicted"/>
<reference evidence="6 7" key="1">
    <citation type="submission" date="2024-07" db="EMBL/GenBank/DDBJ databases">
        <title>Chromosome-level genome assembly of the water stick insect Ranatra chinensis (Heteroptera: Nepidae).</title>
        <authorList>
            <person name="Liu X."/>
        </authorList>
    </citation>
    <scope>NUCLEOTIDE SEQUENCE [LARGE SCALE GENOMIC DNA]</scope>
    <source>
        <strain evidence="6">Cailab_2021Rc</strain>
        <tissue evidence="6">Muscle</tissue>
    </source>
</reference>
<keyword evidence="5" id="KW-0472">Membrane</keyword>
<evidence type="ECO:0000313" key="6">
    <source>
        <dbReference type="EMBL" id="KAL1116512.1"/>
    </source>
</evidence>
<feature type="transmembrane region" description="Helical" evidence="5">
    <location>
        <begin position="289"/>
        <end position="312"/>
    </location>
</feature>
<comment type="caution">
    <text evidence="6">The sequence shown here is derived from an EMBL/GenBank/DDBJ whole genome shotgun (WGS) entry which is preliminary data.</text>
</comment>
<dbReference type="GO" id="GO:0016020">
    <property type="term" value="C:membrane"/>
    <property type="evidence" value="ECO:0007669"/>
    <property type="project" value="UniProtKB-SubCell"/>
</dbReference>
<dbReference type="PANTHER" id="PTHR13055">
    <property type="entry name" value="TUMOR ENDOTHELIAL MARKER 7 RELATED"/>
    <property type="match status" value="1"/>
</dbReference>
<keyword evidence="7" id="KW-1185">Reference proteome</keyword>
<dbReference type="AlphaFoldDB" id="A0ABD0XZ46"/>
<evidence type="ECO:0000256" key="4">
    <source>
        <dbReference type="ARBA" id="ARBA00022989"/>
    </source>
</evidence>